<gene>
    <name evidence="9" type="ORF">R1sor_015694</name>
</gene>
<dbReference type="SMART" id="SM00864">
    <property type="entry name" value="Tubulin"/>
    <property type="match status" value="1"/>
</dbReference>
<feature type="domain" description="Tubulin/FtsZ GTPase" evidence="7">
    <location>
        <begin position="60"/>
        <end position="280"/>
    </location>
</feature>
<dbReference type="Pfam" id="PF03953">
    <property type="entry name" value="Tubulin_C"/>
    <property type="match status" value="1"/>
</dbReference>
<name>A0ABD3HCY2_9MARC</name>
<dbReference type="FunFam" id="3.40.50.1440:FF:000017">
    <property type="entry name" value="Tubulin epsilon chain"/>
    <property type="match status" value="1"/>
</dbReference>
<evidence type="ECO:0000256" key="5">
    <source>
        <dbReference type="ARBA" id="ARBA00023134"/>
    </source>
</evidence>
<proteinExistence type="inferred from homology"/>
<keyword evidence="2" id="KW-0963">Cytoplasm</keyword>
<evidence type="ECO:0000313" key="9">
    <source>
        <dbReference type="EMBL" id="KAL3689385.1"/>
    </source>
</evidence>
<feature type="domain" description="Tubulin/FtsZ 2-layer sandwich" evidence="8">
    <location>
        <begin position="282"/>
        <end position="418"/>
    </location>
</feature>
<evidence type="ECO:0000256" key="3">
    <source>
        <dbReference type="ARBA" id="ARBA00022701"/>
    </source>
</evidence>
<reference evidence="9 10" key="1">
    <citation type="submission" date="2024-09" db="EMBL/GenBank/DDBJ databases">
        <title>Chromosome-scale assembly of Riccia sorocarpa.</title>
        <authorList>
            <person name="Paukszto L."/>
        </authorList>
    </citation>
    <scope>NUCLEOTIDE SEQUENCE [LARGE SCALE GENOMIC DNA]</scope>
    <source>
        <strain evidence="9">LP-2024</strain>
        <tissue evidence="9">Aerial parts of the thallus</tissue>
    </source>
</reference>
<dbReference type="SUPFAM" id="SSF52490">
    <property type="entry name" value="Tubulin nucleotide-binding domain-like"/>
    <property type="match status" value="1"/>
</dbReference>
<evidence type="ECO:0000313" key="10">
    <source>
        <dbReference type="Proteomes" id="UP001633002"/>
    </source>
</evidence>
<dbReference type="PRINTS" id="PR01519">
    <property type="entry name" value="EPSLNTUBULIN"/>
</dbReference>
<evidence type="ECO:0000256" key="6">
    <source>
        <dbReference type="RuleBase" id="RU000352"/>
    </source>
</evidence>
<comment type="similarity">
    <text evidence="1 6">Belongs to the tubulin family.</text>
</comment>
<dbReference type="InterPro" id="IPR004057">
    <property type="entry name" value="Epsilon_tubulin"/>
</dbReference>
<keyword evidence="4 6" id="KW-0547">Nucleotide-binding</keyword>
<dbReference type="Gene3D" id="3.40.50.1440">
    <property type="entry name" value="Tubulin/FtsZ, GTPase domain"/>
    <property type="match status" value="1"/>
</dbReference>
<dbReference type="InterPro" id="IPR036525">
    <property type="entry name" value="Tubulin/FtsZ_GTPase_sf"/>
</dbReference>
<keyword evidence="3 6" id="KW-0493">Microtubule</keyword>
<dbReference type="CDD" id="cd02190">
    <property type="entry name" value="epsilon_tubulin"/>
    <property type="match status" value="1"/>
</dbReference>
<dbReference type="PROSITE" id="PS00227">
    <property type="entry name" value="TUBULIN"/>
    <property type="match status" value="1"/>
</dbReference>
<dbReference type="PANTHER" id="PTHR11588">
    <property type="entry name" value="TUBULIN"/>
    <property type="match status" value="1"/>
</dbReference>
<dbReference type="Gene3D" id="1.10.287.600">
    <property type="entry name" value="Helix hairpin bin"/>
    <property type="match status" value="1"/>
</dbReference>
<dbReference type="Pfam" id="PF00091">
    <property type="entry name" value="Tubulin"/>
    <property type="match status" value="1"/>
</dbReference>
<dbReference type="InterPro" id="IPR018316">
    <property type="entry name" value="Tubulin/FtsZ_2-layer-sand-dom"/>
</dbReference>
<dbReference type="InterPro" id="IPR008280">
    <property type="entry name" value="Tub_FtsZ_C"/>
</dbReference>
<dbReference type="GO" id="GO:0005525">
    <property type="term" value="F:GTP binding"/>
    <property type="evidence" value="ECO:0007669"/>
    <property type="project" value="UniProtKB-UniRule"/>
</dbReference>
<dbReference type="EMBL" id="JBJQOH010000004">
    <property type="protein sequence ID" value="KAL3689385.1"/>
    <property type="molecule type" value="Genomic_DNA"/>
</dbReference>
<accession>A0ABD3HCY2</accession>
<organism evidence="9 10">
    <name type="scientific">Riccia sorocarpa</name>
    <dbReference type="NCBI Taxonomy" id="122646"/>
    <lineage>
        <taxon>Eukaryota</taxon>
        <taxon>Viridiplantae</taxon>
        <taxon>Streptophyta</taxon>
        <taxon>Embryophyta</taxon>
        <taxon>Marchantiophyta</taxon>
        <taxon>Marchantiopsida</taxon>
        <taxon>Marchantiidae</taxon>
        <taxon>Marchantiales</taxon>
        <taxon>Ricciaceae</taxon>
        <taxon>Riccia</taxon>
    </lineage>
</organism>
<dbReference type="InterPro" id="IPR023123">
    <property type="entry name" value="Tubulin_C"/>
</dbReference>
<dbReference type="Proteomes" id="UP001633002">
    <property type="component" value="Unassembled WGS sequence"/>
</dbReference>
<keyword evidence="10" id="KW-1185">Reference proteome</keyword>
<sequence>MPRECITIQAGQCGNQIGCKFWESALREHAAAAGNQGAVFDDALSSFFRNVDTRYKPPREIKPRGGNTPILSLKARAVLIDMEEGVVNQLLKGQLSDLFDKKQYITDNSGSGNNWAQGHEFYGPKYSESILEKIRHEAESCESLQSFFMLHSLGGGTGSGVGTYILELLDDNYPKVYRFCTSIFPSAEDDHVVTSPYNSLLSTAKLAEHADCVLPVENQALIDIIRKRESLDARLEAGQRLPSSITSKGSKAIQGKSFDQMNGIAANLLLHLTSSMRFEGPLNVDLNEITTNLVPYPRLHFLVSSIAPLSTSGRLVQRPQSINQIFTEVLSRDNQLMKASPSSYTYLACAFLMRGNFCTITDLNQNVSRIQQRLHMVHWNTEGFKTGLCHQPPLDSPLSLLCLANNTCIGSRFASMKESFSKLYKRKVYVHHYTEYMDPGVFEDSCCQVDDLIAEYAALEVLRPPDTVQRLKSVLSNI</sequence>
<evidence type="ECO:0000256" key="1">
    <source>
        <dbReference type="ARBA" id="ARBA00009636"/>
    </source>
</evidence>
<evidence type="ECO:0000256" key="2">
    <source>
        <dbReference type="ARBA" id="ARBA00022490"/>
    </source>
</evidence>
<evidence type="ECO:0000259" key="8">
    <source>
        <dbReference type="SMART" id="SM00865"/>
    </source>
</evidence>
<dbReference type="InterPro" id="IPR000217">
    <property type="entry name" value="Tubulin"/>
</dbReference>
<evidence type="ECO:0000256" key="4">
    <source>
        <dbReference type="ARBA" id="ARBA00022741"/>
    </source>
</evidence>
<evidence type="ECO:0000259" key="7">
    <source>
        <dbReference type="SMART" id="SM00864"/>
    </source>
</evidence>
<dbReference type="InterPro" id="IPR003008">
    <property type="entry name" value="Tubulin_FtsZ_GTPase"/>
</dbReference>
<comment type="caution">
    <text evidence="9">The sequence shown here is derived from an EMBL/GenBank/DDBJ whole genome shotgun (WGS) entry which is preliminary data.</text>
</comment>
<dbReference type="AlphaFoldDB" id="A0ABD3HCY2"/>
<evidence type="ECO:0008006" key="11">
    <source>
        <dbReference type="Google" id="ProtNLM"/>
    </source>
</evidence>
<keyword evidence="5 6" id="KW-0342">GTP-binding</keyword>
<protein>
    <recommendedName>
        <fullName evidence="11">Tubulin epsilon chain</fullName>
    </recommendedName>
</protein>
<dbReference type="InterPro" id="IPR017975">
    <property type="entry name" value="Tubulin_CS"/>
</dbReference>
<dbReference type="PRINTS" id="PR01161">
    <property type="entry name" value="TUBULIN"/>
</dbReference>
<dbReference type="GO" id="GO:0005874">
    <property type="term" value="C:microtubule"/>
    <property type="evidence" value="ECO:0007669"/>
    <property type="project" value="UniProtKB-KW"/>
</dbReference>
<dbReference type="SMART" id="SM00865">
    <property type="entry name" value="Tubulin_C"/>
    <property type="match status" value="1"/>
</dbReference>
<dbReference type="SUPFAM" id="SSF55307">
    <property type="entry name" value="Tubulin C-terminal domain-like"/>
    <property type="match status" value="1"/>
</dbReference>